<dbReference type="Pfam" id="PF23232">
    <property type="entry name" value="AAA_lid_13"/>
    <property type="match status" value="1"/>
</dbReference>
<dbReference type="Pfam" id="PF00004">
    <property type="entry name" value="AAA"/>
    <property type="match status" value="1"/>
</dbReference>
<dbReference type="PANTHER" id="PTHR46411:SF4">
    <property type="entry name" value="AAA+ ATPASE DOMAIN-CONTAINING PROTEIN"/>
    <property type="match status" value="1"/>
</dbReference>
<dbReference type="Pfam" id="PF22942">
    <property type="entry name" value="DUF7025"/>
    <property type="match status" value="1"/>
</dbReference>
<evidence type="ECO:0000313" key="4">
    <source>
        <dbReference type="Proteomes" id="UP001161017"/>
    </source>
</evidence>
<dbReference type="Proteomes" id="UP001161017">
    <property type="component" value="Unassembled WGS sequence"/>
</dbReference>
<dbReference type="SMART" id="SM00382">
    <property type="entry name" value="AAA"/>
    <property type="match status" value="1"/>
</dbReference>
<sequence length="797" mass="90907">MAADDEVSKQIPIGTHNDDPRRKSTAGNNDNISTAIKYRVQYRNEAGEQIDEEERYKPWPNLVSADEEEKTGSILDIITYVTIRELSMTTTVDDKDSAQNAGTNAEDPSKENPPEKDSPKKNSEDDLEPAIKNKRFKGKKFEIKSVNETEMEIRSSALVKAIQAQVNYYPSQQLTGNTITIPEPYYFLLHHRKELEALRHPAGDKIESETAHKRFDDRTKEHVDVLLAYLDAKYLKKIEEEEIRHNRKAPTATFEMLWMLLKPGTEVYTDVDGELAAFVVRSVKPNKPTKFNHYNVTLWYLDFDGRRVGRCPKFVNITSFNGERDITSLKVFPISKASDPARRDKLVKAGQHYFNILRKGHEQVSYHGHTLAKKRRHHKGRVVLDPASCWSYSKSSDLPPETGLTDDDSIAGVVPSCECDSCLVIRSQGRQSKWSGYDDIDPKREDVDLTADHFLLFPRKVPGFILKSRTWEMLDINCVSSVVNNESAIKNLVMDDNHLKMVKVLTDRFDEGQQRDQSSNWSADFIGSKGEGQIFLLHGPPGVGKTYTTECIAEYTRTNEKEIESTLSAWFSLAEIWGAVMLIDEADIYLEIRSTGDLQRNSLVSAFLRSMEYYRGILFLTTNRIGQIDDAIMSRVHLVVKYETLNPAARNRIWEQFVNKLMEDQENFSVESRASDYVMEIFEDEEVEWNGREIRNGKCGPSDFCIMLIVSTAIQTAVALAEHEAKTAVPPLQKVKLKRGHIKDVIEMSQVFKKYLKKFKGDEAARALKEGTRLDKEKSYETDMKSKLAAARAREGR</sequence>
<name>A0AA43QJV0_9LECA</name>
<keyword evidence="4" id="KW-1185">Reference proteome</keyword>
<evidence type="ECO:0000259" key="2">
    <source>
        <dbReference type="SMART" id="SM00382"/>
    </source>
</evidence>
<accession>A0AA43QJV0</accession>
<reference evidence="3" key="1">
    <citation type="journal article" date="2023" name="Genome Biol. Evol.">
        <title>First Whole Genome Sequence and Flow Cytometry Genome Size Data for the Lichen-Forming Fungus Ramalina farinacea (Ascomycota).</title>
        <authorList>
            <person name="Llewellyn T."/>
            <person name="Mian S."/>
            <person name="Hill R."/>
            <person name="Leitch I.J."/>
            <person name="Gaya E."/>
        </authorList>
    </citation>
    <scope>NUCLEOTIDE SEQUENCE</scope>
    <source>
        <strain evidence="3">LIQ254RAFAR</strain>
    </source>
</reference>
<dbReference type="AlphaFoldDB" id="A0AA43QJV0"/>
<dbReference type="InterPro" id="IPR056599">
    <property type="entry name" value="AAA_lid_fung"/>
</dbReference>
<organism evidence="3 4">
    <name type="scientific">Ramalina farinacea</name>
    <dbReference type="NCBI Taxonomy" id="258253"/>
    <lineage>
        <taxon>Eukaryota</taxon>
        <taxon>Fungi</taxon>
        <taxon>Dikarya</taxon>
        <taxon>Ascomycota</taxon>
        <taxon>Pezizomycotina</taxon>
        <taxon>Lecanoromycetes</taxon>
        <taxon>OSLEUM clade</taxon>
        <taxon>Lecanoromycetidae</taxon>
        <taxon>Lecanorales</taxon>
        <taxon>Lecanorineae</taxon>
        <taxon>Ramalinaceae</taxon>
        <taxon>Ramalina</taxon>
    </lineage>
</organism>
<dbReference type="EMBL" id="JAPUFD010000004">
    <property type="protein sequence ID" value="MDI1486664.1"/>
    <property type="molecule type" value="Genomic_DNA"/>
</dbReference>
<dbReference type="InterPro" id="IPR003959">
    <property type="entry name" value="ATPase_AAA_core"/>
</dbReference>
<dbReference type="InterPro" id="IPR003593">
    <property type="entry name" value="AAA+_ATPase"/>
</dbReference>
<dbReference type="GO" id="GO:0016887">
    <property type="term" value="F:ATP hydrolysis activity"/>
    <property type="evidence" value="ECO:0007669"/>
    <property type="project" value="InterPro"/>
</dbReference>
<protein>
    <recommendedName>
        <fullName evidence="2">AAA+ ATPase domain-containing protein</fullName>
    </recommendedName>
</protein>
<gene>
    <name evidence="3" type="ORF">OHK93_005924</name>
</gene>
<feature type="region of interest" description="Disordered" evidence="1">
    <location>
        <begin position="1"/>
        <end position="35"/>
    </location>
</feature>
<proteinExistence type="predicted"/>
<feature type="compositionally biased region" description="Basic and acidic residues" evidence="1">
    <location>
        <begin position="107"/>
        <end position="124"/>
    </location>
</feature>
<dbReference type="Gene3D" id="3.40.50.300">
    <property type="entry name" value="P-loop containing nucleotide triphosphate hydrolases"/>
    <property type="match status" value="1"/>
</dbReference>
<feature type="region of interest" description="Disordered" evidence="1">
    <location>
        <begin position="91"/>
        <end position="131"/>
    </location>
</feature>
<dbReference type="GO" id="GO:0005524">
    <property type="term" value="F:ATP binding"/>
    <property type="evidence" value="ECO:0007669"/>
    <property type="project" value="InterPro"/>
</dbReference>
<dbReference type="InterPro" id="IPR054289">
    <property type="entry name" value="DUF7025"/>
</dbReference>
<evidence type="ECO:0000313" key="3">
    <source>
        <dbReference type="EMBL" id="MDI1486664.1"/>
    </source>
</evidence>
<evidence type="ECO:0000256" key="1">
    <source>
        <dbReference type="SAM" id="MobiDB-lite"/>
    </source>
</evidence>
<dbReference type="InterPro" id="IPR027417">
    <property type="entry name" value="P-loop_NTPase"/>
</dbReference>
<feature type="compositionally biased region" description="Polar residues" evidence="1">
    <location>
        <begin position="25"/>
        <end position="34"/>
    </location>
</feature>
<comment type="caution">
    <text evidence="3">The sequence shown here is derived from an EMBL/GenBank/DDBJ whole genome shotgun (WGS) entry which is preliminary data.</text>
</comment>
<dbReference type="SUPFAM" id="SSF52540">
    <property type="entry name" value="P-loop containing nucleoside triphosphate hydrolases"/>
    <property type="match status" value="1"/>
</dbReference>
<dbReference type="PANTHER" id="PTHR46411">
    <property type="entry name" value="FAMILY ATPASE, PUTATIVE-RELATED"/>
    <property type="match status" value="1"/>
</dbReference>
<feature type="domain" description="AAA+ ATPase" evidence="2">
    <location>
        <begin position="531"/>
        <end position="644"/>
    </location>
</feature>